<dbReference type="InterPro" id="IPR048266">
    <property type="entry name" value="Rax2-like_second"/>
</dbReference>
<reference evidence="7" key="1">
    <citation type="submission" date="2013-11" db="EMBL/GenBank/DDBJ databases">
        <title>Genome sequence of the fusiform rust pathogen reveals effectors for host alternation and coevolution with pine.</title>
        <authorList>
            <consortium name="DOE Joint Genome Institute"/>
            <person name="Smith K."/>
            <person name="Pendleton A."/>
            <person name="Kubisiak T."/>
            <person name="Anderson C."/>
            <person name="Salamov A."/>
            <person name="Aerts A."/>
            <person name="Riley R."/>
            <person name="Clum A."/>
            <person name="Lindquist E."/>
            <person name="Ence D."/>
            <person name="Campbell M."/>
            <person name="Kronenberg Z."/>
            <person name="Feau N."/>
            <person name="Dhillon B."/>
            <person name="Hamelin R."/>
            <person name="Burleigh J."/>
            <person name="Smith J."/>
            <person name="Yandell M."/>
            <person name="Nelson C."/>
            <person name="Grigoriev I."/>
            <person name="Davis J."/>
        </authorList>
    </citation>
    <scope>NUCLEOTIDE SEQUENCE</scope>
    <source>
        <strain evidence="7">G11</strain>
    </source>
</reference>
<feature type="compositionally biased region" description="Acidic residues" evidence="3">
    <location>
        <begin position="1396"/>
        <end position="1405"/>
    </location>
</feature>
<dbReference type="OrthoDB" id="2503993at2759"/>
<feature type="chain" id="PRO_5040438426" description="SH3 domain-containing protein" evidence="5">
    <location>
        <begin position="23"/>
        <end position="1481"/>
    </location>
</feature>
<dbReference type="PROSITE" id="PS50002">
    <property type="entry name" value="SH3"/>
    <property type="match status" value="1"/>
</dbReference>
<feature type="region of interest" description="Disordered" evidence="3">
    <location>
        <begin position="1377"/>
        <end position="1410"/>
    </location>
</feature>
<keyword evidence="5" id="KW-0732">Signal</keyword>
<evidence type="ECO:0000259" key="6">
    <source>
        <dbReference type="PROSITE" id="PS50002"/>
    </source>
</evidence>
<dbReference type="Proteomes" id="UP000886653">
    <property type="component" value="Unassembled WGS sequence"/>
</dbReference>
<dbReference type="GO" id="GO:1902929">
    <property type="term" value="C:plasma membrane of growing cell tip"/>
    <property type="evidence" value="ECO:0007669"/>
    <property type="project" value="TreeGrafter"/>
</dbReference>
<evidence type="ECO:0000313" key="8">
    <source>
        <dbReference type="Proteomes" id="UP000886653"/>
    </source>
</evidence>
<dbReference type="InterPro" id="IPR015915">
    <property type="entry name" value="Kelch-typ_b-propeller"/>
</dbReference>
<sequence>MYFLKSLLPSIIFIFLINLSRTIKSQSQTSLPSIDWSALGNVGLIGSFSAISIYNSSNNSTSNKFDSSSSTLLSIDPTTNSLTSIAKTNQGGQIHSICHIPNSNKLVIGGSFKSLNSVNTLSNIAIYDPTLNSTSQIYSLDHGLDGPVYTINCDVDQNLIWIGGSFNHPLGLSSDQLKSFGPNIITWSINTSSFKPVPFVGLNGPVWSIYHSISKSGKSLILGGSFSILLNSNSNLNHYTLSSSSNQAAQKAGAPINFTSLGSSLSPISLNQASVSAQPSSTKSGYNSPQNVFCPKDVDGPGTSWQVQSPFETALFTVTLDRAVQAGGIRLGNSYADGGSTHGFQVVSIPDNTVLQLTHVDPITNLITTCQTNCTLTRDFAIPYQDFLFPTGTSLTGFQIVINSKYGNVAGLHLVQLLSIGNIAYAVNKLNPTNQTTCSLGLGATGGISSSTAQGDWKEVSTNANITGTIKPVLTSNVPIGTTPENGPSLVWSIYVSQSGVYDVSVYVPGCQNMNDCDSRTSVDVMVQPVGSGPITTTVDQRNRLDASVVVYNGTLTASALNGGLTVTMKLANTVQGANVVMVADEVIIRAHSSNGTTNGILSHGLFEYVLEGSGAFGDGSGNVNDTTLNAVSTVVPLQLNTPTAIDTLGTRLGSNVTVKSLVNDQSTTFVSGDGFNLSTPSSSITIPNAGLDGSVISTVISGGYVYAAGNFSSTIDRTVLNLQGLARWKFSEINTTWESLGNSGLAGQLTKLSVIDNLVYATSTGVSGAGLNGRSLAVYDPSKSTWVTTSGGLIVGNVTAITGTSKIVYLAGNIVGAASIATPGSGALISTGDKVPKLSPFGFQMNQTATIQQTAEDAHLVVGAAGLTKRWLHSNSFDDLIMSSSSLNRRQVLNTSTGASSNNDSSSSSLPFAFSSTSSATILAGAFWTDSKSILGGRFVTNTNPSLVNNIGIYDQSTGLLTPLNGTKQLQGEVMTLKVINNTVWVGGTFISPSGKNGLDTYDLMTGQWSNTIMPSPISYPNTNVSIRAITSRSSGNEIIVAGSFNMMGSLPCQSICLRSTTNAQWQSLGTGLKGLVNSIDFSGKNKNVLVAGGSFTIDGATVRVAKWDFSETNNNNGNDASWKSLGEDQSLILGTVKSLVTNNDETFVTGLDSNNNNLSSYLVKYDGKKWITIEGLSNYSKVEHLAFVPIQNSKIPTIKTNVNGIEIDRMLLVSGNILLNNQNFSSALWDGQNWFGYLSTINENGKSGVISKMISVAESFRSSARHFFSVGIVIVISMAIALGIIFIGVLIGLLIALRMRSKENTTIQEGYAIGHEEEEEEEAIERRARPTSLLATIDAATMAMTDRMRNLQRQSEVLTVNEKGKEKSLMEDISPVSPNHHHHQRQTMVNVGSEAEDEEEDHEDHDHELDGRQEGYIGEDIDQEIDVRRARWSFDPQLPGEIAVGAGESVEIKDRNNPEWWLVRRADGVEGVVPADWFL</sequence>
<keyword evidence="1 2" id="KW-0728">SH3 domain</keyword>
<dbReference type="SUPFAM" id="SSF50044">
    <property type="entry name" value="SH3-domain"/>
    <property type="match status" value="1"/>
</dbReference>
<evidence type="ECO:0000256" key="5">
    <source>
        <dbReference type="SAM" id="SignalP"/>
    </source>
</evidence>
<evidence type="ECO:0000256" key="2">
    <source>
        <dbReference type="PROSITE-ProRule" id="PRU00192"/>
    </source>
</evidence>
<evidence type="ECO:0000256" key="4">
    <source>
        <dbReference type="SAM" id="Phobius"/>
    </source>
</evidence>
<dbReference type="Gene3D" id="2.30.30.40">
    <property type="entry name" value="SH3 Domains"/>
    <property type="match status" value="1"/>
</dbReference>
<protein>
    <recommendedName>
        <fullName evidence="6">SH3 domain-containing protein</fullName>
    </recommendedName>
</protein>
<keyword evidence="4" id="KW-0812">Transmembrane</keyword>
<dbReference type="InterPro" id="IPR036028">
    <property type="entry name" value="SH3-like_dom_sf"/>
</dbReference>
<dbReference type="SUPFAM" id="SSF101898">
    <property type="entry name" value="NHL repeat"/>
    <property type="match status" value="1"/>
</dbReference>
<dbReference type="Pfam" id="PF00018">
    <property type="entry name" value="SH3_1"/>
    <property type="match status" value="1"/>
</dbReference>
<feature type="transmembrane region" description="Helical" evidence="4">
    <location>
        <begin position="1269"/>
        <end position="1299"/>
    </location>
</feature>
<evidence type="ECO:0000313" key="7">
    <source>
        <dbReference type="EMBL" id="KAG0143087.1"/>
    </source>
</evidence>
<evidence type="ECO:0000256" key="3">
    <source>
        <dbReference type="SAM" id="MobiDB-lite"/>
    </source>
</evidence>
<keyword evidence="4" id="KW-1133">Transmembrane helix</keyword>
<gene>
    <name evidence="7" type="ORF">CROQUDRAFT_81484</name>
</gene>
<dbReference type="EMBL" id="MU167329">
    <property type="protein sequence ID" value="KAG0143087.1"/>
    <property type="molecule type" value="Genomic_DNA"/>
</dbReference>
<feature type="domain" description="SH3" evidence="6">
    <location>
        <begin position="1425"/>
        <end position="1481"/>
    </location>
</feature>
<keyword evidence="4" id="KW-0472">Membrane</keyword>
<comment type="caution">
    <text evidence="7">The sequence shown here is derived from an EMBL/GenBank/DDBJ whole genome shotgun (WGS) entry which is preliminary data.</text>
</comment>
<dbReference type="Pfam" id="PF12768">
    <property type="entry name" value="Rax2"/>
    <property type="match status" value="1"/>
</dbReference>
<dbReference type="InterPro" id="IPR001452">
    <property type="entry name" value="SH3_domain"/>
</dbReference>
<dbReference type="Pfam" id="PF20842">
    <property type="entry name" value="Rax2_2"/>
    <property type="match status" value="1"/>
</dbReference>
<accession>A0A9P6NF66</accession>
<dbReference type="InterPro" id="IPR024982">
    <property type="entry name" value="Rax2-like_C"/>
</dbReference>
<dbReference type="SUPFAM" id="SSF117281">
    <property type="entry name" value="Kelch motif"/>
    <property type="match status" value="1"/>
</dbReference>
<dbReference type="PANTHER" id="PTHR31778">
    <property type="entry name" value="BUD SITE SELECTION PROTEIN RAX2"/>
    <property type="match status" value="1"/>
</dbReference>
<organism evidence="7 8">
    <name type="scientific">Cronartium quercuum f. sp. fusiforme G11</name>
    <dbReference type="NCBI Taxonomy" id="708437"/>
    <lineage>
        <taxon>Eukaryota</taxon>
        <taxon>Fungi</taxon>
        <taxon>Dikarya</taxon>
        <taxon>Basidiomycota</taxon>
        <taxon>Pucciniomycotina</taxon>
        <taxon>Pucciniomycetes</taxon>
        <taxon>Pucciniales</taxon>
        <taxon>Coleosporiaceae</taxon>
        <taxon>Cronartium</taxon>
    </lineage>
</organism>
<dbReference type="CDD" id="cd00174">
    <property type="entry name" value="SH3"/>
    <property type="match status" value="1"/>
</dbReference>
<proteinExistence type="predicted"/>
<dbReference type="Pfam" id="PF20843">
    <property type="entry name" value="Rax2_3"/>
    <property type="match status" value="1"/>
</dbReference>
<keyword evidence="8" id="KW-1185">Reference proteome</keyword>
<dbReference type="PANTHER" id="PTHR31778:SF2">
    <property type="entry name" value="BUD SITE SELECTION PROTEIN RAX2"/>
    <property type="match status" value="1"/>
</dbReference>
<feature type="signal peptide" evidence="5">
    <location>
        <begin position="1"/>
        <end position="22"/>
    </location>
</feature>
<evidence type="ECO:0000256" key="1">
    <source>
        <dbReference type="ARBA" id="ARBA00022443"/>
    </source>
</evidence>
<dbReference type="InterPro" id="IPR048265">
    <property type="entry name" value="Rax2-like_third"/>
</dbReference>
<name>A0A9P6NF66_9BASI</name>